<dbReference type="STRING" id="9544.ENSMMUP00000061662"/>
<dbReference type="VEuPathDB" id="HostDB:ENSMMUG00000063266"/>
<dbReference type="InParanoid" id="A0A5F7Z921"/>
<reference evidence="1" key="3">
    <citation type="submission" date="2025-08" db="UniProtKB">
        <authorList>
            <consortium name="Ensembl"/>
        </authorList>
    </citation>
    <scope>IDENTIFICATION</scope>
    <source>
        <strain evidence="1">17573</strain>
    </source>
</reference>
<dbReference type="PANTHER" id="PTHR12138:SF156">
    <property type="entry name" value="LMO7 DOWNSTREAM NEIGHBOR PROTEIN"/>
    <property type="match status" value="1"/>
</dbReference>
<protein>
    <submittedName>
        <fullName evidence="1">Uncharacterized protein</fullName>
    </submittedName>
</protein>
<dbReference type="AlphaFoldDB" id="A0A5F7Z921"/>
<reference evidence="2" key="1">
    <citation type="journal article" date="2007" name="Science">
        <title>Evolutionary and biomedical insights from the rhesus macaque genome.</title>
        <authorList>
            <person name="Gibbs R.A."/>
            <person name="Rogers J."/>
            <person name="Katze M.G."/>
            <person name="Bumgarner R."/>
            <person name="Weinstock G.M."/>
            <person name="Mardis E.R."/>
            <person name="Remington K.A."/>
            <person name="Strausberg R.L."/>
            <person name="Venter J.C."/>
            <person name="Wilson R.K."/>
            <person name="Batzer M.A."/>
            <person name="Bustamante C.D."/>
            <person name="Eichler E.E."/>
            <person name="Hahn M.W."/>
            <person name="Hardison R.C."/>
            <person name="Makova K.D."/>
            <person name="Miller W."/>
            <person name="Milosavljevic A."/>
            <person name="Palermo R.E."/>
            <person name="Siepel A."/>
            <person name="Sikela J.M."/>
            <person name="Attaway T."/>
            <person name="Bell S."/>
            <person name="Bernard K.E."/>
            <person name="Buhay C.J."/>
            <person name="Chandrabose M.N."/>
            <person name="Dao M."/>
            <person name="Davis C."/>
            <person name="Delehaunty K.D."/>
            <person name="Ding Y."/>
            <person name="Dinh H.H."/>
            <person name="Dugan-Rocha S."/>
            <person name="Fulton L.A."/>
            <person name="Gabisi R.A."/>
            <person name="Garner T.T."/>
            <person name="Godfrey J."/>
            <person name="Hawes A.C."/>
            <person name="Hernandez J."/>
            <person name="Hines S."/>
            <person name="Holder M."/>
            <person name="Hume J."/>
            <person name="Jhangiani S.N."/>
            <person name="Joshi V."/>
            <person name="Khan Z.M."/>
            <person name="Kirkness E.F."/>
            <person name="Cree A."/>
            <person name="Fowler R.G."/>
            <person name="Lee S."/>
            <person name="Lewis L.R."/>
            <person name="Li Z."/>
            <person name="Liu Y.-S."/>
            <person name="Moore S.M."/>
            <person name="Muzny D."/>
            <person name="Nazareth L.V."/>
            <person name="Ngo D.N."/>
            <person name="Okwuonu G.O."/>
            <person name="Pai G."/>
            <person name="Parker D."/>
            <person name="Paul H.A."/>
            <person name="Pfannkoch C."/>
            <person name="Pohl C.S."/>
            <person name="Rogers Y.-H.C."/>
            <person name="Ruiz S.J."/>
            <person name="Sabo A."/>
            <person name="Santibanez J."/>
            <person name="Schneider B.W."/>
            <person name="Smith S.M."/>
            <person name="Sodergren E."/>
            <person name="Svatek A.F."/>
            <person name="Utterback T.R."/>
            <person name="Vattathil S."/>
            <person name="Warren W."/>
            <person name="White C.S."/>
            <person name="Chinwalla A.T."/>
            <person name="Feng Y."/>
            <person name="Halpern A.L."/>
            <person name="Hillier L.W."/>
            <person name="Huang X."/>
            <person name="Minx P."/>
            <person name="Nelson J.O."/>
            <person name="Pepin K.H."/>
            <person name="Qin X."/>
            <person name="Sutton G.G."/>
            <person name="Venter E."/>
            <person name="Walenz B.P."/>
            <person name="Wallis J.W."/>
            <person name="Worley K.C."/>
            <person name="Yang S.-P."/>
            <person name="Jones S.M."/>
            <person name="Marra M.A."/>
            <person name="Rocchi M."/>
            <person name="Schein J.E."/>
            <person name="Baertsch R."/>
            <person name="Clarke L."/>
            <person name="Csuros M."/>
            <person name="Glasscock J."/>
            <person name="Harris R.A."/>
            <person name="Havlak P."/>
            <person name="Jackson A.R."/>
            <person name="Jiang H."/>
            <person name="Liu Y."/>
            <person name="Messina D.N."/>
            <person name="Shen Y."/>
            <person name="Song H.X.-Z."/>
            <person name="Wylie T."/>
            <person name="Zhang L."/>
            <person name="Birney E."/>
            <person name="Han K."/>
            <person name="Konkel M.K."/>
            <person name="Lee J."/>
            <person name="Smit A.F.A."/>
            <person name="Ullmer B."/>
            <person name="Wang H."/>
            <person name="Xing J."/>
            <person name="Burhans R."/>
            <person name="Cheng Z."/>
            <person name="Karro J.E."/>
            <person name="Ma J."/>
            <person name="Raney B."/>
            <person name="She X."/>
            <person name="Cox M.J."/>
            <person name="Demuth J.P."/>
            <person name="Dumas L.J."/>
            <person name="Han S.-G."/>
            <person name="Hopkins J."/>
            <person name="Karimpour-Fard A."/>
            <person name="Kim Y.H."/>
            <person name="Pollack J.R."/>
            <person name="Vinar T."/>
            <person name="Addo-Quaye C."/>
            <person name="Degenhardt J."/>
            <person name="Denby A."/>
            <person name="Hubisz M.J."/>
            <person name="Indap A."/>
            <person name="Kosiol C."/>
            <person name="Lahn B.T."/>
            <person name="Lawson H.A."/>
            <person name="Marklein A."/>
            <person name="Nielsen R."/>
            <person name="Vallender E.J."/>
            <person name="Clark A.G."/>
            <person name="Ferguson B."/>
            <person name="Hernandez R.D."/>
            <person name="Hirani K."/>
            <person name="Kehrer-Sawatzki H."/>
            <person name="Kolb J."/>
            <person name="Patil S."/>
            <person name="Pu L.-L."/>
            <person name="Ren Y."/>
            <person name="Smith D.G."/>
            <person name="Wheeler D.A."/>
            <person name="Schenck I."/>
            <person name="Ball E.V."/>
            <person name="Chen R."/>
            <person name="Cooper D.N."/>
            <person name="Giardine B."/>
            <person name="Hsu F."/>
            <person name="Kent W.J."/>
            <person name="Lesk A."/>
            <person name="Nelson D.L."/>
            <person name="O'brien W.E."/>
            <person name="Pruefer K."/>
            <person name="Stenson P.D."/>
            <person name="Wallace J.C."/>
            <person name="Ke H."/>
            <person name="Liu X.-M."/>
            <person name="Wang P."/>
            <person name="Xiang A.P."/>
            <person name="Yang F."/>
            <person name="Barber G.P."/>
            <person name="Haussler D."/>
            <person name="Karolchik D."/>
            <person name="Kern A.D."/>
            <person name="Kuhn R.M."/>
            <person name="Smith K.E."/>
            <person name="Zwieg A.S."/>
        </authorList>
    </citation>
    <scope>NUCLEOTIDE SEQUENCE [LARGE SCALE GENOMIC DNA]</scope>
    <source>
        <strain evidence="2">17573</strain>
    </source>
</reference>
<dbReference type="Bgee" id="ENSMMUG00000063266">
    <property type="expression patterns" value="Expressed in spermatocyte and 14 other cell types or tissues"/>
</dbReference>
<dbReference type="PANTHER" id="PTHR12138">
    <property type="entry name" value="PRIMATE-EXPANDED PROTEIN FAMILY"/>
    <property type="match status" value="1"/>
</dbReference>
<reference evidence="1" key="2">
    <citation type="submission" date="2019-01" db="EMBL/GenBank/DDBJ databases">
        <authorList>
            <person name="Graves T."/>
            <person name="Eichler E.E."/>
            <person name="Wilson R.K."/>
        </authorList>
    </citation>
    <scope>NUCLEOTIDE SEQUENCE [LARGE SCALE GENOMIC DNA]</scope>
    <source>
        <strain evidence="1">17573</strain>
    </source>
</reference>
<keyword evidence="2" id="KW-1185">Reference proteome</keyword>
<evidence type="ECO:0000313" key="2">
    <source>
        <dbReference type="Proteomes" id="UP000006718"/>
    </source>
</evidence>
<reference evidence="1" key="4">
    <citation type="submission" date="2025-09" db="UniProtKB">
        <authorList>
            <consortium name="Ensembl"/>
        </authorList>
    </citation>
    <scope>IDENTIFICATION</scope>
    <source>
        <strain evidence="1">17573</strain>
    </source>
</reference>
<name>A0A5F7Z921_MACMU</name>
<dbReference type="GeneTree" id="ENSGT00940000166898"/>
<evidence type="ECO:0000313" key="1">
    <source>
        <dbReference type="Ensembl" id="ENSMMUP00000061662.1"/>
    </source>
</evidence>
<proteinExistence type="predicted"/>
<dbReference type="Proteomes" id="UP000006718">
    <property type="component" value="Chromosome 5"/>
</dbReference>
<sequence>EARLCSPHIYIHIHTHIYVESKCFTQIPHKGKVGYSNTVFFFFFFAGDSVALSPSVEYSGTISVHYNLLLPGSSDSPASVSRVAGITGMHHQARLIFFCIFSRDGVSSCWSDWSRTPDLK</sequence>
<dbReference type="Ensembl" id="ENSMMUT00000109019.1">
    <property type="protein sequence ID" value="ENSMMUP00000061662.1"/>
    <property type="gene ID" value="ENSMMUG00000063266.1"/>
</dbReference>
<organism evidence="1 2">
    <name type="scientific">Macaca mulatta</name>
    <name type="common">Rhesus macaque</name>
    <dbReference type="NCBI Taxonomy" id="9544"/>
    <lineage>
        <taxon>Eukaryota</taxon>
        <taxon>Metazoa</taxon>
        <taxon>Chordata</taxon>
        <taxon>Craniata</taxon>
        <taxon>Vertebrata</taxon>
        <taxon>Euteleostomi</taxon>
        <taxon>Mammalia</taxon>
        <taxon>Eutheria</taxon>
        <taxon>Euarchontoglires</taxon>
        <taxon>Primates</taxon>
        <taxon>Haplorrhini</taxon>
        <taxon>Catarrhini</taxon>
        <taxon>Cercopithecidae</taxon>
        <taxon>Cercopithecinae</taxon>
        <taxon>Macaca</taxon>
    </lineage>
</organism>
<accession>A0A5F7Z921</accession>